<dbReference type="SUPFAM" id="SSF57701">
    <property type="entry name" value="Zn2/Cys6 DNA-binding domain"/>
    <property type="match status" value="1"/>
</dbReference>
<dbReference type="InterPro" id="IPR001138">
    <property type="entry name" value="Zn2Cys6_DnaBD"/>
</dbReference>
<name>A0AAJ0D9G6_9PEZI</name>
<dbReference type="Pfam" id="PF11951">
    <property type="entry name" value="Fungal_trans_2"/>
    <property type="match status" value="1"/>
</dbReference>
<sequence length="409" mass="45154">MSYNAGPVPSNQDVEIEPRLPETRPVERRIKAHRKSREGCFACKGRKIKCCESRPRCSSCAKAGLQCVYPESKAMAFTANIRSTSSYSGEFSLSDMRFFHNYMTASLPRLPMDAEKAWQNEIPIIAQQHEFLMLAIMALGASHLHARTDLDPRQTVERHRARALHGLTNFQNGAAGTLANGKGNETRLNAQLATAYALTFCASYLGDPISQFLVLVRGCASLSAQIMQSGHSSLLFPNGGQSVSHHDHLQAMRGRLESAPALPDSEQITAARLSLRAIVERCTLTSVEAKILALMQSMLDNIDAPVIAYASFVDIWNTFTDMSSEEFSHLVNPFNTAGFALQAHFLALEKLVRPWLIEHAPTRGQDDSRARGSLDALQAIPRVDAGSEKLLEWPLSFVQDAVKICHKSF</sequence>
<dbReference type="InterPro" id="IPR021858">
    <property type="entry name" value="Fun_TF"/>
</dbReference>
<keyword evidence="5" id="KW-1185">Reference proteome</keyword>
<dbReference type="AlphaFoldDB" id="A0AAJ0D9G6"/>
<dbReference type="InterPro" id="IPR053157">
    <property type="entry name" value="Sterol_Uptake_Regulator"/>
</dbReference>
<gene>
    <name evidence="4" type="ORF">LTR09_012684</name>
</gene>
<dbReference type="PROSITE" id="PS50048">
    <property type="entry name" value="ZN2_CY6_FUNGAL_2"/>
    <property type="match status" value="1"/>
</dbReference>
<evidence type="ECO:0000256" key="1">
    <source>
        <dbReference type="ARBA" id="ARBA00023242"/>
    </source>
</evidence>
<evidence type="ECO:0000259" key="3">
    <source>
        <dbReference type="PROSITE" id="PS50048"/>
    </source>
</evidence>
<accession>A0AAJ0D9G6</accession>
<dbReference type="EMBL" id="JAWDJX010000154">
    <property type="protein sequence ID" value="KAK3045781.1"/>
    <property type="molecule type" value="Genomic_DNA"/>
</dbReference>
<keyword evidence="1" id="KW-0539">Nucleus</keyword>
<dbReference type="PANTHER" id="PTHR47784:SF7">
    <property type="entry name" value="ZN(II)2CYS6 TRANSCRIPTION FACTOR (EUROFUNG)"/>
    <property type="match status" value="1"/>
</dbReference>
<dbReference type="PROSITE" id="PS00463">
    <property type="entry name" value="ZN2_CY6_FUNGAL_1"/>
    <property type="match status" value="1"/>
</dbReference>
<organism evidence="4 5">
    <name type="scientific">Extremus antarcticus</name>
    <dbReference type="NCBI Taxonomy" id="702011"/>
    <lineage>
        <taxon>Eukaryota</taxon>
        <taxon>Fungi</taxon>
        <taxon>Dikarya</taxon>
        <taxon>Ascomycota</taxon>
        <taxon>Pezizomycotina</taxon>
        <taxon>Dothideomycetes</taxon>
        <taxon>Dothideomycetidae</taxon>
        <taxon>Mycosphaerellales</taxon>
        <taxon>Extremaceae</taxon>
        <taxon>Extremus</taxon>
    </lineage>
</organism>
<reference evidence="4" key="1">
    <citation type="submission" date="2023-04" db="EMBL/GenBank/DDBJ databases">
        <title>Black Yeasts Isolated from many extreme environments.</title>
        <authorList>
            <person name="Coleine C."/>
            <person name="Stajich J.E."/>
            <person name="Selbmann L."/>
        </authorList>
    </citation>
    <scope>NUCLEOTIDE SEQUENCE</scope>
    <source>
        <strain evidence="4">CCFEE 5312</strain>
    </source>
</reference>
<evidence type="ECO:0000256" key="2">
    <source>
        <dbReference type="SAM" id="MobiDB-lite"/>
    </source>
</evidence>
<dbReference type="Pfam" id="PF00172">
    <property type="entry name" value="Zn_clus"/>
    <property type="match status" value="1"/>
</dbReference>
<comment type="caution">
    <text evidence="4">The sequence shown here is derived from an EMBL/GenBank/DDBJ whole genome shotgun (WGS) entry which is preliminary data.</text>
</comment>
<dbReference type="PANTHER" id="PTHR47784">
    <property type="entry name" value="STEROL UPTAKE CONTROL PROTEIN 2"/>
    <property type="match status" value="1"/>
</dbReference>
<feature type="domain" description="Zn(2)-C6 fungal-type" evidence="3">
    <location>
        <begin position="39"/>
        <end position="69"/>
    </location>
</feature>
<dbReference type="GO" id="GO:0008270">
    <property type="term" value="F:zinc ion binding"/>
    <property type="evidence" value="ECO:0007669"/>
    <property type="project" value="InterPro"/>
</dbReference>
<proteinExistence type="predicted"/>
<dbReference type="PRINTS" id="PR00755">
    <property type="entry name" value="AFLATOXINBRP"/>
</dbReference>
<evidence type="ECO:0000313" key="4">
    <source>
        <dbReference type="EMBL" id="KAK3045781.1"/>
    </source>
</evidence>
<protein>
    <recommendedName>
        <fullName evidence="3">Zn(2)-C6 fungal-type domain-containing protein</fullName>
    </recommendedName>
</protein>
<dbReference type="CDD" id="cd00067">
    <property type="entry name" value="GAL4"/>
    <property type="match status" value="1"/>
</dbReference>
<dbReference type="Gene3D" id="4.10.240.10">
    <property type="entry name" value="Zn(2)-C6 fungal-type DNA-binding domain"/>
    <property type="match status" value="1"/>
</dbReference>
<evidence type="ECO:0000313" key="5">
    <source>
        <dbReference type="Proteomes" id="UP001271007"/>
    </source>
</evidence>
<feature type="region of interest" description="Disordered" evidence="2">
    <location>
        <begin position="1"/>
        <end position="23"/>
    </location>
</feature>
<feature type="compositionally biased region" description="Polar residues" evidence="2">
    <location>
        <begin position="1"/>
        <end position="13"/>
    </location>
</feature>
<dbReference type="Proteomes" id="UP001271007">
    <property type="component" value="Unassembled WGS sequence"/>
</dbReference>
<dbReference type="GO" id="GO:0001228">
    <property type="term" value="F:DNA-binding transcription activator activity, RNA polymerase II-specific"/>
    <property type="evidence" value="ECO:0007669"/>
    <property type="project" value="TreeGrafter"/>
</dbReference>
<dbReference type="SMART" id="SM00066">
    <property type="entry name" value="GAL4"/>
    <property type="match status" value="1"/>
</dbReference>
<dbReference type="InterPro" id="IPR036864">
    <property type="entry name" value="Zn2-C6_fun-type_DNA-bd_sf"/>
</dbReference>